<organism evidence="1 2">
    <name type="scientific">Gilliamella apicola</name>
    <dbReference type="NCBI Taxonomy" id="1196095"/>
    <lineage>
        <taxon>Bacteria</taxon>
        <taxon>Pseudomonadati</taxon>
        <taxon>Pseudomonadota</taxon>
        <taxon>Gammaproteobacteria</taxon>
        <taxon>Orbales</taxon>
        <taxon>Orbaceae</taxon>
        <taxon>Gilliamella</taxon>
    </lineage>
</organism>
<dbReference type="Proteomes" id="UP000247932">
    <property type="component" value="Unassembled WGS sequence"/>
</dbReference>
<name>A0A2V4DZG8_9GAMM</name>
<sequence>MSLEVLNIKGLDLKNNKVINLNLELFESDEEDVVSISIYYDNKEIKKKGEYWFLVFQELKDLLLDKYIGLQCYGSLINVYPSPMMMNMGGHKAYFLKIGEPSLNKDIVNIFDYIDIYEFATKEQQDQFYNKWLNSIMNK</sequence>
<reference evidence="1 2" key="1">
    <citation type="submission" date="2018-05" db="EMBL/GenBank/DDBJ databases">
        <title>Reference genomes for bee gut microbiota database.</title>
        <authorList>
            <person name="Ellegaard K.M."/>
        </authorList>
    </citation>
    <scope>NUCLEOTIDE SEQUENCE [LARGE SCALE GENOMIC DNA]</scope>
    <source>
        <strain evidence="1 2">ESL0182</strain>
    </source>
</reference>
<evidence type="ECO:0000313" key="1">
    <source>
        <dbReference type="EMBL" id="PXZ06302.1"/>
    </source>
</evidence>
<keyword evidence="2" id="KW-1185">Reference proteome</keyword>
<dbReference type="AlphaFoldDB" id="A0A2V4DZG8"/>
<gene>
    <name evidence="1" type="ORF">DKK70_09995</name>
</gene>
<dbReference type="EMBL" id="QGLR01000012">
    <property type="protein sequence ID" value="PXZ06302.1"/>
    <property type="molecule type" value="Genomic_DNA"/>
</dbReference>
<protein>
    <submittedName>
        <fullName evidence="1">Uncharacterized protein</fullName>
    </submittedName>
</protein>
<evidence type="ECO:0000313" key="2">
    <source>
        <dbReference type="Proteomes" id="UP000247932"/>
    </source>
</evidence>
<dbReference type="OrthoDB" id="775526at2"/>
<accession>A0A2V4DZG8</accession>
<comment type="caution">
    <text evidence="1">The sequence shown here is derived from an EMBL/GenBank/DDBJ whole genome shotgun (WGS) entry which is preliminary data.</text>
</comment>
<proteinExistence type="predicted"/>
<dbReference type="RefSeq" id="WP_110433868.1">
    <property type="nucleotide sequence ID" value="NZ_QGLR01000012.1"/>
</dbReference>